<gene>
    <name evidence="7" type="ORF">JF539_17525</name>
</gene>
<dbReference type="Gene3D" id="3.40.190.10">
    <property type="entry name" value="Periplasmic binding protein-like II"/>
    <property type="match status" value="1"/>
</dbReference>
<evidence type="ECO:0000313" key="7">
    <source>
        <dbReference type="EMBL" id="MBN9672157.1"/>
    </source>
</evidence>
<name>A0A939EGQ6_9HYPH</name>
<accession>A0A939EGQ6</accession>
<dbReference type="GO" id="GO:0030288">
    <property type="term" value="C:outer membrane-bounded periplasmic space"/>
    <property type="evidence" value="ECO:0007669"/>
    <property type="project" value="UniProtKB-ARBA"/>
</dbReference>
<dbReference type="AlphaFoldDB" id="A0A939EGQ6"/>
<dbReference type="InterPro" id="IPR039424">
    <property type="entry name" value="SBP_5"/>
</dbReference>
<proteinExistence type="inferred from homology"/>
<comment type="similarity">
    <text evidence="2">Belongs to the bacterial solute-binding protein 5 family.</text>
</comment>
<evidence type="ECO:0000256" key="3">
    <source>
        <dbReference type="ARBA" id="ARBA00022448"/>
    </source>
</evidence>
<dbReference type="InterPro" id="IPR030678">
    <property type="entry name" value="Peptide/Ni-bd"/>
</dbReference>
<evidence type="ECO:0000256" key="4">
    <source>
        <dbReference type="ARBA" id="ARBA00022729"/>
    </source>
</evidence>
<dbReference type="EMBL" id="JAEKJZ010000003">
    <property type="protein sequence ID" value="MBN9672157.1"/>
    <property type="molecule type" value="Genomic_DNA"/>
</dbReference>
<dbReference type="GO" id="GO:0015833">
    <property type="term" value="P:peptide transport"/>
    <property type="evidence" value="ECO:0007669"/>
    <property type="project" value="TreeGrafter"/>
</dbReference>
<feature type="chain" id="PRO_5037910848" evidence="5">
    <location>
        <begin position="21"/>
        <end position="512"/>
    </location>
</feature>
<keyword evidence="4 5" id="KW-0732">Signal</keyword>
<comment type="subcellular location">
    <subcellularLocation>
        <location evidence="1">Periplasm</location>
    </subcellularLocation>
</comment>
<reference evidence="7" key="1">
    <citation type="submission" date="2020-12" db="EMBL/GenBank/DDBJ databases">
        <title>Oil enriched cultivation method for isolating marine PHA-producing bacteria.</title>
        <authorList>
            <person name="Zheng W."/>
            <person name="Yu S."/>
            <person name="Huang Y."/>
        </authorList>
    </citation>
    <scope>NUCLEOTIDE SEQUENCE</scope>
    <source>
        <strain evidence="7">SY-2-12</strain>
    </source>
</reference>
<dbReference type="GO" id="GO:1904680">
    <property type="term" value="F:peptide transmembrane transporter activity"/>
    <property type="evidence" value="ECO:0007669"/>
    <property type="project" value="TreeGrafter"/>
</dbReference>
<sequence>MLQAFLGGVAMIGLTASASASEIVWARYGDSDTLDPHASTTTLSMQSWRQIYDTLLAFDESGMPRPNMAKSVEVSEDGMTVVFVLNEGLTCHDGTPFDSADVKYTFDRALSEDKPSITKSAWGPISGVSTPDATTIEVTFEKPFGAFVPFMADPFSSMICDSNEAFGDEFGSTKAVGTGPWKLSEWTKGDRIVLEANETYTNYGHPTENKGRPFADKLIIRTVPEAQTRLAGLKTGELDIIEPPLEDVPSIKDDPSMTLHIAEATGQDVFFEFTISRPPFNDERVRRAVAHAVDVDMALDIGFEGLVQREKCPIAAGVFGNDQDFCAQHLAEYDPEKAKALLAEAGYGPDNPIDVTMMTWTGGGRERILQIFQNQLSQVGIKTEIEIMDIGTLNARVKQENEKTEGKATFDMMGWSWYDPDILYQLWHSPGAYSGYNSPELDAMLEDMRSTVDTEARLEIVKKVNAYLLEKAIHVPLYTPGWMWLYVTSADVEGFTIGAFDQPLLMDVKVAE</sequence>
<dbReference type="PIRSF" id="PIRSF002741">
    <property type="entry name" value="MppA"/>
    <property type="match status" value="1"/>
</dbReference>
<evidence type="ECO:0000256" key="1">
    <source>
        <dbReference type="ARBA" id="ARBA00004418"/>
    </source>
</evidence>
<feature type="signal peptide" evidence="5">
    <location>
        <begin position="1"/>
        <end position="20"/>
    </location>
</feature>
<dbReference type="InterPro" id="IPR000914">
    <property type="entry name" value="SBP_5_dom"/>
</dbReference>
<organism evidence="7 8">
    <name type="scientific">Roseibium aggregatum</name>
    <dbReference type="NCBI Taxonomy" id="187304"/>
    <lineage>
        <taxon>Bacteria</taxon>
        <taxon>Pseudomonadati</taxon>
        <taxon>Pseudomonadota</taxon>
        <taxon>Alphaproteobacteria</taxon>
        <taxon>Hyphomicrobiales</taxon>
        <taxon>Stappiaceae</taxon>
        <taxon>Roseibium</taxon>
    </lineage>
</organism>
<dbReference type="GO" id="GO:0043190">
    <property type="term" value="C:ATP-binding cassette (ABC) transporter complex"/>
    <property type="evidence" value="ECO:0007669"/>
    <property type="project" value="InterPro"/>
</dbReference>
<keyword evidence="3" id="KW-0813">Transport</keyword>
<feature type="domain" description="Solute-binding protein family 5" evidence="6">
    <location>
        <begin position="64"/>
        <end position="427"/>
    </location>
</feature>
<evidence type="ECO:0000256" key="2">
    <source>
        <dbReference type="ARBA" id="ARBA00005695"/>
    </source>
</evidence>
<dbReference type="PANTHER" id="PTHR30290:SF9">
    <property type="entry name" value="OLIGOPEPTIDE-BINDING PROTEIN APPA"/>
    <property type="match status" value="1"/>
</dbReference>
<comment type="caution">
    <text evidence="7">The sequence shown here is derived from an EMBL/GenBank/DDBJ whole genome shotgun (WGS) entry which is preliminary data.</text>
</comment>
<evidence type="ECO:0000313" key="8">
    <source>
        <dbReference type="Proteomes" id="UP000664096"/>
    </source>
</evidence>
<dbReference type="Proteomes" id="UP000664096">
    <property type="component" value="Unassembled WGS sequence"/>
</dbReference>
<dbReference type="PANTHER" id="PTHR30290">
    <property type="entry name" value="PERIPLASMIC BINDING COMPONENT OF ABC TRANSPORTER"/>
    <property type="match status" value="1"/>
</dbReference>
<dbReference type="Gene3D" id="3.10.105.10">
    <property type="entry name" value="Dipeptide-binding Protein, Domain 3"/>
    <property type="match status" value="1"/>
</dbReference>
<dbReference type="SUPFAM" id="SSF53850">
    <property type="entry name" value="Periplasmic binding protein-like II"/>
    <property type="match status" value="1"/>
</dbReference>
<protein>
    <submittedName>
        <fullName evidence="7">ABC transporter substrate-binding protein</fullName>
    </submittedName>
</protein>
<dbReference type="CDD" id="cd00995">
    <property type="entry name" value="PBP2_NikA_DppA_OppA_like"/>
    <property type="match status" value="1"/>
</dbReference>
<evidence type="ECO:0000256" key="5">
    <source>
        <dbReference type="SAM" id="SignalP"/>
    </source>
</evidence>
<dbReference type="Pfam" id="PF00496">
    <property type="entry name" value="SBP_bac_5"/>
    <property type="match status" value="1"/>
</dbReference>
<evidence type="ECO:0000259" key="6">
    <source>
        <dbReference type="Pfam" id="PF00496"/>
    </source>
</evidence>